<gene>
    <name evidence="3" type="ORF">MARLIPOL_06919</name>
</gene>
<dbReference type="STRING" id="1318628.MARLIPOL_06919"/>
<keyword evidence="4" id="KW-1185">Reference proteome</keyword>
<dbReference type="HOGENOM" id="CLU_041115_2_1_6"/>
<dbReference type="InterPro" id="IPR003777">
    <property type="entry name" value="XdhC_CoxI"/>
</dbReference>
<name>R8B1K1_9GAMM</name>
<dbReference type="PANTHER" id="PTHR30388">
    <property type="entry name" value="ALDEHYDE OXIDOREDUCTASE MOLYBDENUM COFACTOR ASSEMBLY PROTEIN"/>
    <property type="match status" value="1"/>
</dbReference>
<evidence type="ECO:0000259" key="2">
    <source>
        <dbReference type="Pfam" id="PF13478"/>
    </source>
</evidence>
<comment type="caution">
    <text evidence="3">The sequence shown here is derived from an EMBL/GenBank/DDBJ whole genome shotgun (WGS) entry which is preliminary data.</text>
</comment>
<evidence type="ECO:0008006" key="5">
    <source>
        <dbReference type="Google" id="ProtNLM"/>
    </source>
</evidence>
<evidence type="ECO:0000259" key="1">
    <source>
        <dbReference type="Pfam" id="PF02625"/>
    </source>
</evidence>
<dbReference type="Pfam" id="PF02625">
    <property type="entry name" value="XdhC_CoxI"/>
    <property type="match status" value="1"/>
</dbReference>
<feature type="domain" description="XdhC Rossmann" evidence="2">
    <location>
        <begin position="156"/>
        <end position="296"/>
    </location>
</feature>
<sequence>MNGQITSDPLSVLEHLATARNTGSCALVVLVSVEGPASRSPGTLMAVRDNGEYVGSLSNGCLESDVVSQALETMATHQVRRIRYGAGSDYLDIQLPCGGAVDLMIIPDPSPTWLDRAMTCLHNRKRWDLDLRDLLPEKLALAEPYPRIQYQPRLQLAICGRGTEPMALAHLAQSSGFGVKVYLPGSEEVARLAAQGIAAEIISPTAFDGASLDNRTAFVAMFHDHDYEIPILAKALASNAFYIGAMGSHRTHEARLAALRNLGHNTAELNRIHGPIGLVGPMKDPQRLAISVLAEILGEESPQIQTV</sequence>
<dbReference type="Gene3D" id="3.40.50.720">
    <property type="entry name" value="NAD(P)-binding Rossmann-like Domain"/>
    <property type="match status" value="1"/>
</dbReference>
<reference evidence="3 4" key="1">
    <citation type="journal article" date="2013" name="Genome Announc.">
        <title>Draft Genome Sequence of the Moderately Halophilic Bacterium Marinobacter lipolyticus Strain SM19.</title>
        <authorList>
            <person name="Papke R.T."/>
            <person name="de la Haba R.R."/>
            <person name="Infante-Dominguez C."/>
            <person name="Perez D."/>
            <person name="Sanchez-Porro C."/>
            <person name="Lapierre P."/>
            <person name="Ventosa A."/>
        </authorList>
    </citation>
    <scope>NUCLEOTIDE SEQUENCE [LARGE SCALE GENOMIC DNA]</scope>
    <source>
        <strain evidence="3 4">SM19</strain>
    </source>
</reference>
<accession>R8B1K1</accession>
<dbReference type="RefSeq" id="WP_012137389.1">
    <property type="nucleotide sequence ID" value="NZ_KE007317.1"/>
</dbReference>
<dbReference type="eggNOG" id="COG1975">
    <property type="taxonomic scope" value="Bacteria"/>
</dbReference>
<organism evidence="3 4">
    <name type="scientific">Marinobacter lipolyticus SM19</name>
    <dbReference type="NCBI Taxonomy" id="1318628"/>
    <lineage>
        <taxon>Bacteria</taxon>
        <taxon>Pseudomonadati</taxon>
        <taxon>Pseudomonadota</taxon>
        <taxon>Gammaproteobacteria</taxon>
        <taxon>Pseudomonadales</taxon>
        <taxon>Marinobacteraceae</taxon>
        <taxon>Marinobacter</taxon>
    </lineage>
</organism>
<dbReference type="InterPro" id="IPR052698">
    <property type="entry name" value="MoCofactor_Util/Proc"/>
</dbReference>
<feature type="domain" description="XdhC- CoxI" evidence="1">
    <location>
        <begin position="22"/>
        <end position="85"/>
    </location>
</feature>
<dbReference type="PANTHER" id="PTHR30388:SF4">
    <property type="entry name" value="MOLYBDENUM COFACTOR INSERTION CHAPERONE PAOD"/>
    <property type="match status" value="1"/>
</dbReference>
<dbReference type="InterPro" id="IPR027051">
    <property type="entry name" value="XdhC_Rossmann_dom"/>
</dbReference>
<dbReference type="PATRIC" id="fig|1318628.3.peg.1384"/>
<dbReference type="AlphaFoldDB" id="R8B1K1"/>
<dbReference type="EMBL" id="ASAD01000010">
    <property type="protein sequence ID" value="EON92463.1"/>
    <property type="molecule type" value="Genomic_DNA"/>
</dbReference>
<dbReference type="Pfam" id="PF13478">
    <property type="entry name" value="XdhC_C"/>
    <property type="match status" value="1"/>
</dbReference>
<evidence type="ECO:0000313" key="4">
    <source>
        <dbReference type="Proteomes" id="UP000016540"/>
    </source>
</evidence>
<proteinExistence type="predicted"/>
<protein>
    <recommendedName>
        <fullName evidence="5">Xanthine dehydrogenase accessory factor</fullName>
    </recommendedName>
</protein>
<dbReference type="Proteomes" id="UP000016540">
    <property type="component" value="Unassembled WGS sequence"/>
</dbReference>
<evidence type="ECO:0000313" key="3">
    <source>
        <dbReference type="EMBL" id="EON92463.1"/>
    </source>
</evidence>
<dbReference type="OrthoDB" id="9815497at2"/>